<feature type="region of interest" description="Disordered" evidence="1">
    <location>
        <begin position="10"/>
        <end position="32"/>
    </location>
</feature>
<accession>A0A1I5HYC0</accession>
<evidence type="ECO:0000256" key="1">
    <source>
        <dbReference type="SAM" id="MobiDB-lite"/>
    </source>
</evidence>
<organism evidence="2 3">
    <name type="scientific">Pseudonocardia ammonioxydans</name>
    <dbReference type="NCBI Taxonomy" id="260086"/>
    <lineage>
        <taxon>Bacteria</taxon>
        <taxon>Bacillati</taxon>
        <taxon>Actinomycetota</taxon>
        <taxon>Actinomycetes</taxon>
        <taxon>Pseudonocardiales</taxon>
        <taxon>Pseudonocardiaceae</taxon>
        <taxon>Pseudonocardia</taxon>
    </lineage>
</organism>
<dbReference type="AlphaFoldDB" id="A0A1I5HYC0"/>
<dbReference type="Proteomes" id="UP000199614">
    <property type="component" value="Unassembled WGS sequence"/>
</dbReference>
<sequence>QQQGVRQLMITLARDNDPTFVEPGRHDDDRDD</sequence>
<dbReference type="EMBL" id="FOUY01000080">
    <property type="protein sequence ID" value="SFO53348.1"/>
    <property type="molecule type" value="Genomic_DNA"/>
</dbReference>
<feature type="compositionally biased region" description="Basic and acidic residues" evidence="1">
    <location>
        <begin position="23"/>
        <end position="32"/>
    </location>
</feature>
<protein>
    <submittedName>
        <fullName evidence="2">Uncharacterized protein</fullName>
    </submittedName>
</protein>
<gene>
    <name evidence="2" type="ORF">SAMN05216207_10801</name>
</gene>
<keyword evidence="3" id="KW-1185">Reference proteome</keyword>
<name>A0A1I5HYC0_PSUAM</name>
<evidence type="ECO:0000313" key="2">
    <source>
        <dbReference type="EMBL" id="SFO53348.1"/>
    </source>
</evidence>
<feature type="non-terminal residue" evidence="2">
    <location>
        <position position="1"/>
    </location>
</feature>
<evidence type="ECO:0000313" key="3">
    <source>
        <dbReference type="Proteomes" id="UP000199614"/>
    </source>
</evidence>
<proteinExistence type="predicted"/>
<reference evidence="2 3" key="1">
    <citation type="submission" date="2016-10" db="EMBL/GenBank/DDBJ databases">
        <authorList>
            <person name="de Groot N.N."/>
        </authorList>
    </citation>
    <scope>NUCLEOTIDE SEQUENCE [LARGE SCALE GENOMIC DNA]</scope>
    <source>
        <strain evidence="2 3">CGMCC 4.1877</strain>
    </source>
</reference>